<evidence type="ECO:0000313" key="4">
    <source>
        <dbReference type="Proteomes" id="UP001221142"/>
    </source>
</evidence>
<reference evidence="3" key="1">
    <citation type="submission" date="2023-03" db="EMBL/GenBank/DDBJ databases">
        <title>Massive genome expansion in bonnet fungi (Mycena s.s.) driven by repeated elements and novel gene families across ecological guilds.</title>
        <authorList>
            <consortium name="Lawrence Berkeley National Laboratory"/>
            <person name="Harder C.B."/>
            <person name="Miyauchi S."/>
            <person name="Viragh M."/>
            <person name="Kuo A."/>
            <person name="Thoen E."/>
            <person name="Andreopoulos B."/>
            <person name="Lu D."/>
            <person name="Skrede I."/>
            <person name="Drula E."/>
            <person name="Henrissat B."/>
            <person name="Morin E."/>
            <person name="Kohler A."/>
            <person name="Barry K."/>
            <person name="LaButti K."/>
            <person name="Morin E."/>
            <person name="Salamov A."/>
            <person name="Lipzen A."/>
            <person name="Mereny Z."/>
            <person name="Hegedus B."/>
            <person name="Baldrian P."/>
            <person name="Stursova M."/>
            <person name="Weitz H."/>
            <person name="Taylor A."/>
            <person name="Grigoriev I.V."/>
            <person name="Nagy L.G."/>
            <person name="Martin F."/>
            <person name="Kauserud H."/>
        </authorList>
    </citation>
    <scope>NUCLEOTIDE SEQUENCE</scope>
    <source>
        <strain evidence="3">9284</strain>
    </source>
</reference>
<keyword evidence="4" id="KW-1185">Reference proteome</keyword>
<evidence type="ECO:0000256" key="2">
    <source>
        <dbReference type="SAM" id="Phobius"/>
    </source>
</evidence>
<feature type="transmembrane region" description="Helical" evidence="2">
    <location>
        <begin position="218"/>
        <end position="243"/>
    </location>
</feature>
<feature type="transmembrane region" description="Helical" evidence="2">
    <location>
        <begin position="20"/>
        <end position="40"/>
    </location>
</feature>
<dbReference type="Proteomes" id="UP001221142">
    <property type="component" value="Unassembled WGS sequence"/>
</dbReference>
<sequence length="310" mass="34683">MAMSSQSESITATTVAFYPVPAVLYFLFLYVSAKVAELLMAKICSGFSELSLDHRRNTVSYVLNIFWSTVALGLQLAASPILAERYTTERLDLVRLAALIISGLYIFELTYRPSLRMSILIHHFCTLFAVVLIVCVLQQTLHPALPALGLLWIFHASTEQGVFLGLIMYRLRLSQIQTQRVLYFSAVQTLLFKFTFSIYLFVWWGLKLAPNHEHPIDVVFSVLFVLTLTALMGTQGYGSWAAWSIARSMSRGPGPEVGLPDANQKKEEDSRVSGSPHSCACAPRAQRSPVILHKVASDPYLRYIDEQTPS</sequence>
<feature type="transmembrane region" description="Helical" evidence="2">
    <location>
        <begin position="93"/>
        <end position="111"/>
    </location>
</feature>
<comment type="caution">
    <text evidence="3">The sequence shown here is derived from an EMBL/GenBank/DDBJ whole genome shotgun (WGS) entry which is preliminary data.</text>
</comment>
<protein>
    <recommendedName>
        <fullName evidence="5">TLC domain-containing protein</fullName>
    </recommendedName>
</protein>
<evidence type="ECO:0000313" key="3">
    <source>
        <dbReference type="EMBL" id="KAJ7626859.1"/>
    </source>
</evidence>
<keyword evidence="2" id="KW-0812">Transmembrane</keyword>
<dbReference type="AlphaFoldDB" id="A0AAD7BPK1"/>
<organism evidence="3 4">
    <name type="scientific">Roridomyces roridus</name>
    <dbReference type="NCBI Taxonomy" id="1738132"/>
    <lineage>
        <taxon>Eukaryota</taxon>
        <taxon>Fungi</taxon>
        <taxon>Dikarya</taxon>
        <taxon>Basidiomycota</taxon>
        <taxon>Agaricomycotina</taxon>
        <taxon>Agaricomycetes</taxon>
        <taxon>Agaricomycetidae</taxon>
        <taxon>Agaricales</taxon>
        <taxon>Marasmiineae</taxon>
        <taxon>Mycenaceae</taxon>
        <taxon>Roridomyces</taxon>
    </lineage>
</organism>
<evidence type="ECO:0008006" key="5">
    <source>
        <dbReference type="Google" id="ProtNLM"/>
    </source>
</evidence>
<keyword evidence="2" id="KW-1133">Transmembrane helix</keyword>
<name>A0AAD7BPK1_9AGAR</name>
<feature type="transmembrane region" description="Helical" evidence="2">
    <location>
        <begin position="61"/>
        <end position="81"/>
    </location>
</feature>
<accession>A0AAD7BPK1</accession>
<dbReference type="EMBL" id="JARKIF010000011">
    <property type="protein sequence ID" value="KAJ7626859.1"/>
    <property type="molecule type" value="Genomic_DNA"/>
</dbReference>
<feature type="transmembrane region" description="Helical" evidence="2">
    <location>
        <begin position="181"/>
        <end position="206"/>
    </location>
</feature>
<keyword evidence="2" id="KW-0472">Membrane</keyword>
<evidence type="ECO:0000256" key="1">
    <source>
        <dbReference type="SAM" id="MobiDB-lite"/>
    </source>
</evidence>
<feature type="region of interest" description="Disordered" evidence="1">
    <location>
        <begin position="254"/>
        <end position="282"/>
    </location>
</feature>
<feature type="transmembrane region" description="Helical" evidence="2">
    <location>
        <begin position="120"/>
        <end position="141"/>
    </location>
</feature>
<feature type="transmembrane region" description="Helical" evidence="2">
    <location>
        <begin position="147"/>
        <end position="169"/>
    </location>
</feature>
<gene>
    <name evidence="3" type="ORF">FB45DRAFT_920222</name>
</gene>
<proteinExistence type="predicted"/>